<accession>A0ABV8RMZ6</accession>
<name>A0ABV8RMZ6_9SPHN</name>
<gene>
    <name evidence="7" type="ORF">ACFO0A_06725</name>
</gene>
<dbReference type="Gene3D" id="2.40.160.50">
    <property type="entry name" value="membrane protein fhac: a member of the omp85/tpsb transporter family"/>
    <property type="match status" value="1"/>
</dbReference>
<dbReference type="Proteomes" id="UP001595828">
    <property type="component" value="Unassembled WGS sequence"/>
</dbReference>
<evidence type="ECO:0000256" key="1">
    <source>
        <dbReference type="ARBA" id="ARBA00022452"/>
    </source>
</evidence>
<dbReference type="InterPro" id="IPR005565">
    <property type="entry name" value="Hemolysn_activator_HlyB_C"/>
</dbReference>
<evidence type="ECO:0000313" key="7">
    <source>
        <dbReference type="EMBL" id="MFC4294753.1"/>
    </source>
</evidence>
<keyword evidence="4" id="KW-0732">Signal</keyword>
<evidence type="ECO:0000256" key="3">
    <source>
        <dbReference type="ARBA" id="ARBA00023237"/>
    </source>
</evidence>
<evidence type="ECO:0000313" key="8">
    <source>
        <dbReference type="Proteomes" id="UP001595828"/>
    </source>
</evidence>
<feature type="chain" id="PRO_5046359582" evidence="4">
    <location>
        <begin position="34"/>
        <end position="611"/>
    </location>
</feature>
<sequence>MGQAREARKNGRRVLAGLAGTPALLLFSVPALAQATPPPTPPPGTVTAPTREEIERGVIEGALRENRNPVEIAGDEVQRAPCPLASPDFAGIKLTLRSVTFAGADQVPGVDLSGSYREFVGREMPVAVICEIRDRAATTLRQAGYLAAVQVPPQTIESGDVKLDLLLARMTKVQIKGDAGASEGLLLRYVEKLKQDPVFNTNRAERYLLLARDIPGLDVRLALRPVDGAPGEVVGEVTVQRTPFYADFTVQNLGSKAIGRWSGLARAQATGLTGLGDATTVSVFSTSDFDEQIVLQAGHEMRVGSEGLTLRGDFTYGWTRPSLTSGPPIESRTLVASGEAAYPFVRAQTRNVTGAVGFDLIDQNVDFGGIALNQDHLRVAFARLDMNGISPQSLSGRDGFTPLEPHWSWLMSVEARQGIDVFGATRDCSGAPAGCFATGEPTPSRIEGDPTAFVLRAAGQFDYRPVRSVTLSLAPRIQYSPDALLSYEEFSGGNYTIGRGYDPGSILGDTGVGFRSEVRVGSLLPKTAGGTALQPYAFFDAAWVWNKDSAFDGLDPQKLYSAGAGVRASIRDSARLDALVAVPLRDTLTQNVKGDVRLLLNLTLQLAPWRW</sequence>
<dbReference type="EMBL" id="JBHSDR010000004">
    <property type="protein sequence ID" value="MFC4294753.1"/>
    <property type="molecule type" value="Genomic_DNA"/>
</dbReference>
<evidence type="ECO:0000256" key="4">
    <source>
        <dbReference type="SAM" id="SignalP"/>
    </source>
</evidence>
<dbReference type="RefSeq" id="WP_379538241.1">
    <property type="nucleotide sequence ID" value="NZ_JBHSDR010000004.1"/>
</dbReference>
<evidence type="ECO:0000256" key="2">
    <source>
        <dbReference type="ARBA" id="ARBA00022692"/>
    </source>
</evidence>
<evidence type="ECO:0000259" key="5">
    <source>
        <dbReference type="Pfam" id="PF03865"/>
    </source>
</evidence>
<protein>
    <submittedName>
        <fullName evidence="7">ShlB/FhaC/HecB family hemolysin secretion/activation protein</fullName>
    </submittedName>
</protein>
<keyword evidence="1" id="KW-1134">Transmembrane beta strand</keyword>
<dbReference type="InterPro" id="IPR013686">
    <property type="entry name" value="Polypept-transport_assoc_ShlB"/>
</dbReference>
<feature type="domain" description="Polypeptide-transport-associated ShlB-type" evidence="6">
    <location>
        <begin position="95"/>
        <end position="165"/>
    </location>
</feature>
<proteinExistence type="predicted"/>
<keyword evidence="1" id="KW-0472">Membrane</keyword>
<dbReference type="PANTHER" id="PTHR34597">
    <property type="entry name" value="SLR1661 PROTEIN"/>
    <property type="match status" value="1"/>
</dbReference>
<dbReference type="PANTHER" id="PTHR34597:SF6">
    <property type="entry name" value="BLR6126 PROTEIN"/>
    <property type="match status" value="1"/>
</dbReference>
<keyword evidence="8" id="KW-1185">Reference proteome</keyword>
<dbReference type="InterPro" id="IPR051544">
    <property type="entry name" value="TPS_OM_transporter"/>
</dbReference>
<feature type="domain" description="Haemolysin activator HlyB C-terminal" evidence="5">
    <location>
        <begin position="406"/>
        <end position="567"/>
    </location>
</feature>
<comment type="caution">
    <text evidence="7">The sequence shown here is derived from an EMBL/GenBank/DDBJ whole genome shotgun (WGS) entry which is preliminary data.</text>
</comment>
<feature type="signal peptide" evidence="4">
    <location>
        <begin position="1"/>
        <end position="33"/>
    </location>
</feature>
<reference evidence="8" key="1">
    <citation type="journal article" date="2019" name="Int. J. Syst. Evol. Microbiol.">
        <title>The Global Catalogue of Microorganisms (GCM) 10K type strain sequencing project: providing services to taxonomists for standard genome sequencing and annotation.</title>
        <authorList>
            <consortium name="The Broad Institute Genomics Platform"/>
            <consortium name="The Broad Institute Genome Sequencing Center for Infectious Disease"/>
            <person name="Wu L."/>
            <person name="Ma J."/>
        </authorList>
    </citation>
    <scope>NUCLEOTIDE SEQUENCE [LARGE SCALE GENOMIC DNA]</scope>
    <source>
        <strain evidence="8">CGMCC 1.12989</strain>
    </source>
</reference>
<keyword evidence="2" id="KW-0812">Transmembrane</keyword>
<evidence type="ECO:0000259" key="6">
    <source>
        <dbReference type="Pfam" id="PF08479"/>
    </source>
</evidence>
<dbReference type="Gene3D" id="3.10.20.310">
    <property type="entry name" value="membrane protein fhac"/>
    <property type="match status" value="1"/>
</dbReference>
<dbReference type="Pfam" id="PF08479">
    <property type="entry name" value="POTRA_2"/>
    <property type="match status" value="1"/>
</dbReference>
<keyword evidence="3" id="KW-0998">Cell outer membrane</keyword>
<organism evidence="7 8">
    <name type="scientific">Novosphingobium tardum</name>
    <dbReference type="NCBI Taxonomy" id="1538021"/>
    <lineage>
        <taxon>Bacteria</taxon>
        <taxon>Pseudomonadati</taxon>
        <taxon>Pseudomonadota</taxon>
        <taxon>Alphaproteobacteria</taxon>
        <taxon>Sphingomonadales</taxon>
        <taxon>Sphingomonadaceae</taxon>
        <taxon>Novosphingobium</taxon>
    </lineage>
</organism>
<dbReference type="Pfam" id="PF03865">
    <property type="entry name" value="ShlB"/>
    <property type="match status" value="1"/>
</dbReference>